<evidence type="ECO:0000256" key="1">
    <source>
        <dbReference type="SAM" id="MobiDB-lite"/>
    </source>
</evidence>
<name>A0AAV4VA54_9ARAC</name>
<sequence length="217" mass="24177">MHTPKQNLSCSRPKTDTISGKNCVRSWHRKRSPVDGRREREGGGQASEEGSAKKKKKGRKNSGILGLIVKLGIVFNKDENGYFSPRLIEHRGVVRIEEFKISPVGYIHHEVHWIRGGIRCSAAGILLSENRTELKIFLTNYTHTHRLAYRLTSGQVIPDPSRQREKSSATSEVCASERSAERERSGCPYKVGLKHHPSRGRSGPGVGGQGKILDCDK</sequence>
<reference evidence="2 3" key="1">
    <citation type="submission" date="2021-06" db="EMBL/GenBank/DDBJ databases">
        <title>Caerostris darwini draft genome.</title>
        <authorList>
            <person name="Kono N."/>
            <person name="Arakawa K."/>
        </authorList>
    </citation>
    <scope>NUCLEOTIDE SEQUENCE [LARGE SCALE GENOMIC DNA]</scope>
</reference>
<protein>
    <submittedName>
        <fullName evidence="2">Uncharacterized protein</fullName>
    </submittedName>
</protein>
<proteinExistence type="predicted"/>
<dbReference type="EMBL" id="BPLQ01012651">
    <property type="protein sequence ID" value="GIY66826.1"/>
    <property type="molecule type" value="Genomic_DNA"/>
</dbReference>
<dbReference type="AlphaFoldDB" id="A0AAV4VA54"/>
<comment type="caution">
    <text evidence="2">The sequence shown here is derived from an EMBL/GenBank/DDBJ whole genome shotgun (WGS) entry which is preliminary data.</text>
</comment>
<evidence type="ECO:0000313" key="2">
    <source>
        <dbReference type="EMBL" id="GIY66826.1"/>
    </source>
</evidence>
<organism evidence="2 3">
    <name type="scientific">Caerostris darwini</name>
    <dbReference type="NCBI Taxonomy" id="1538125"/>
    <lineage>
        <taxon>Eukaryota</taxon>
        <taxon>Metazoa</taxon>
        <taxon>Ecdysozoa</taxon>
        <taxon>Arthropoda</taxon>
        <taxon>Chelicerata</taxon>
        <taxon>Arachnida</taxon>
        <taxon>Araneae</taxon>
        <taxon>Araneomorphae</taxon>
        <taxon>Entelegynae</taxon>
        <taxon>Araneoidea</taxon>
        <taxon>Araneidae</taxon>
        <taxon>Caerostris</taxon>
    </lineage>
</organism>
<accession>A0AAV4VA54</accession>
<dbReference type="Proteomes" id="UP001054837">
    <property type="component" value="Unassembled WGS sequence"/>
</dbReference>
<gene>
    <name evidence="2" type="ORF">CDAR_18541</name>
</gene>
<feature type="region of interest" description="Disordered" evidence="1">
    <location>
        <begin position="1"/>
        <end position="57"/>
    </location>
</feature>
<feature type="compositionally biased region" description="Basic and acidic residues" evidence="1">
    <location>
        <begin position="32"/>
        <end position="42"/>
    </location>
</feature>
<feature type="region of interest" description="Disordered" evidence="1">
    <location>
        <begin position="158"/>
        <end position="217"/>
    </location>
</feature>
<evidence type="ECO:0000313" key="3">
    <source>
        <dbReference type="Proteomes" id="UP001054837"/>
    </source>
</evidence>
<feature type="compositionally biased region" description="Polar residues" evidence="1">
    <location>
        <begin position="1"/>
        <end position="20"/>
    </location>
</feature>
<keyword evidence="3" id="KW-1185">Reference proteome</keyword>